<dbReference type="OrthoDB" id="959664at2"/>
<accession>A0A255Z1Z5</accession>
<dbReference type="EMBL" id="NOXV01000282">
    <property type="protein sequence ID" value="OYQ35472.1"/>
    <property type="molecule type" value="Genomic_DNA"/>
</dbReference>
<protein>
    <submittedName>
        <fullName evidence="1">DUF1905 domain-containing protein</fullName>
    </submittedName>
</protein>
<keyword evidence="2" id="KW-1185">Reference proteome</keyword>
<evidence type="ECO:0000313" key="2">
    <source>
        <dbReference type="Proteomes" id="UP000216605"/>
    </source>
</evidence>
<reference evidence="1 2" key="1">
    <citation type="submission" date="2017-07" db="EMBL/GenBank/DDBJ databases">
        <title>Flavobacterium cyanobacteriorum sp. nov., isolated from cyanobacterial aggregates in a eutrophic lake.</title>
        <authorList>
            <person name="Cai H."/>
        </authorList>
    </citation>
    <scope>NUCLEOTIDE SEQUENCE [LARGE SCALE GENOMIC DNA]</scope>
    <source>
        <strain evidence="1 2">TH021</strain>
    </source>
</reference>
<dbReference type="AlphaFoldDB" id="A0A255Z1Z5"/>
<dbReference type="SUPFAM" id="SSF141694">
    <property type="entry name" value="AF2212/PG0164-like"/>
    <property type="match status" value="1"/>
</dbReference>
<comment type="caution">
    <text evidence="1">The sequence shown here is derived from an EMBL/GenBank/DDBJ whole genome shotgun (WGS) entry which is preliminary data.</text>
</comment>
<dbReference type="Gene3D" id="2.40.30.100">
    <property type="entry name" value="AF2212/PG0164-like"/>
    <property type="match status" value="1"/>
</dbReference>
<organism evidence="1 2">
    <name type="scientific">Flavobacterium cyanobacteriorum</name>
    <dbReference type="NCBI Taxonomy" id="2022802"/>
    <lineage>
        <taxon>Bacteria</taxon>
        <taxon>Pseudomonadati</taxon>
        <taxon>Bacteroidota</taxon>
        <taxon>Flavobacteriia</taxon>
        <taxon>Flavobacteriales</taxon>
        <taxon>Flavobacteriaceae</taxon>
        <taxon>Flavobacterium</taxon>
    </lineage>
</organism>
<dbReference type="Pfam" id="PF13376">
    <property type="entry name" value="OmdA"/>
    <property type="match status" value="1"/>
</dbReference>
<sequence length="154" mass="17535">MEFEQELLQLEKHKGGYCYLFVSAETVDTFPEKRKTRLICTIDGILTLRCGLNHLGEGNFFVIVSSKHLKRLDKEPGDLVTFTLAPDPDPLGVDMPEVLEALLEQDEEAKKIFESYTPGKKRSLIFSIAKIKDTDKQVQSIIKFLSGRTGMYRH</sequence>
<dbReference type="Proteomes" id="UP000216605">
    <property type="component" value="Unassembled WGS sequence"/>
</dbReference>
<dbReference type="RefSeq" id="WP_094415480.1">
    <property type="nucleotide sequence ID" value="NZ_NOXV01000282.1"/>
</dbReference>
<name>A0A255Z1Z5_9FLAO</name>
<proteinExistence type="predicted"/>
<gene>
    <name evidence="1" type="ORF">CHU92_10880</name>
</gene>
<dbReference type="Pfam" id="PF08922">
    <property type="entry name" value="DUF1905"/>
    <property type="match status" value="1"/>
</dbReference>
<dbReference type="InterPro" id="IPR037079">
    <property type="entry name" value="AF2212/PG0164-like_sf"/>
</dbReference>
<evidence type="ECO:0000313" key="1">
    <source>
        <dbReference type="EMBL" id="OYQ35472.1"/>
    </source>
</evidence>
<dbReference type="InterPro" id="IPR015018">
    <property type="entry name" value="DUF1905"/>
</dbReference>